<dbReference type="PANTHER" id="PTHR23235">
    <property type="entry name" value="KRUEPPEL-LIKE TRANSCRIPTION FACTOR"/>
    <property type="match status" value="1"/>
</dbReference>
<feature type="region of interest" description="Disordered" evidence="8">
    <location>
        <begin position="113"/>
        <end position="235"/>
    </location>
</feature>
<keyword evidence="6" id="KW-0804">Transcription</keyword>
<evidence type="ECO:0000313" key="10">
    <source>
        <dbReference type="EMBL" id="KAK4465976.1"/>
    </source>
</evidence>
<evidence type="ECO:0000256" key="5">
    <source>
        <dbReference type="ARBA" id="ARBA00023015"/>
    </source>
</evidence>
<keyword evidence="3 7" id="KW-0863">Zinc-finger</keyword>
<evidence type="ECO:0000256" key="8">
    <source>
        <dbReference type="SAM" id="MobiDB-lite"/>
    </source>
</evidence>
<dbReference type="Gene3D" id="3.30.160.60">
    <property type="entry name" value="Classic Zinc Finger"/>
    <property type="match status" value="3"/>
</dbReference>
<dbReference type="InterPro" id="IPR013087">
    <property type="entry name" value="Znf_C2H2_type"/>
</dbReference>
<evidence type="ECO:0000256" key="7">
    <source>
        <dbReference type="PROSITE-ProRule" id="PRU00042"/>
    </source>
</evidence>
<dbReference type="InterPro" id="IPR036236">
    <property type="entry name" value="Znf_C2H2_sf"/>
</dbReference>
<dbReference type="GO" id="GO:0000981">
    <property type="term" value="F:DNA-binding transcription factor activity, RNA polymerase II-specific"/>
    <property type="evidence" value="ECO:0007669"/>
    <property type="project" value="TreeGrafter"/>
</dbReference>
<evidence type="ECO:0000313" key="11">
    <source>
        <dbReference type="Proteomes" id="UP001321749"/>
    </source>
</evidence>
<protein>
    <recommendedName>
        <fullName evidence="9">C2H2-type domain-containing protein</fullName>
    </recommendedName>
</protein>
<feature type="compositionally biased region" description="Polar residues" evidence="8">
    <location>
        <begin position="176"/>
        <end position="189"/>
    </location>
</feature>
<dbReference type="Proteomes" id="UP001321749">
    <property type="component" value="Unassembled WGS sequence"/>
</dbReference>
<keyword evidence="11" id="KW-1185">Reference proteome</keyword>
<evidence type="ECO:0000256" key="3">
    <source>
        <dbReference type="ARBA" id="ARBA00022771"/>
    </source>
</evidence>
<feature type="domain" description="C2H2-type" evidence="9">
    <location>
        <begin position="295"/>
        <end position="325"/>
    </location>
</feature>
<evidence type="ECO:0000256" key="2">
    <source>
        <dbReference type="ARBA" id="ARBA00022737"/>
    </source>
</evidence>
<dbReference type="Pfam" id="PF00096">
    <property type="entry name" value="zf-C2H2"/>
    <property type="match status" value="3"/>
</dbReference>
<accession>A0AAV9I1Z4</accession>
<comment type="caution">
    <text evidence="10">The sequence shown here is derived from an EMBL/GenBank/DDBJ whole genome shotgun (WGS) entry which is preliminary data.</text>
</comment>
<evidence type="ECO:0000259" key="9">
    <source>
        <dbReference type="PROSITE" id="PS50157"/>
    </source>
</evidence>
<dbReference type="FunFam" id="3.30.160.60:FF:000032">
    <property type="entry name" value="Krueppel-like factor 4"/>
    <property type="match status" value="1"/>
</dbReference>
<feature type="domain" description="C2H2-type" evidence="9">
    <location>
        <begin position="326"/>
        <end position="353"/>
    </location>
</feature>
<keyword evidence="2" id="KW-0677">Repeat</keyword>
<feature type="region of interest" description="Disordered" evidence="8">
    <location>
        <begin position="1"/>
        <end position="31"/>
    </location>
</feature>
<feature type="domain" description="C2H2-type" evidence="9">
    <location>
        <begin position="263"/>
        <end position="292"/>
    </location>
</feature>
<dbReference type="SUPFAM" id="SSF57667">
    <property type="entry name" value="beta-beta-alpha zinc fingers"/>
    <property type="match status" value="2"/>
</dbReference>
<reference evidence="10" key="2">
    <citation type="submission" date="2023-06" db="EMBL/GenBank/DDBJ databases">
        <authorList>
            <consortium name="Lawrence Berkeley National Laboratory"/>
            <person name="Mondo S.J."/>
            <person name="Hensen N."/>
            <person name="Bonometti L."/>
            <person name="Westerberg I."/>
            <person name="Brannstrom I.O."/>
            <person name="Guillou S."/>
            <person name="Cros-Aarteil S."/>
            <person name="Calhoun S."/>
            <person name="Haridas S."/>
            <person name="Kuo A."/>
            <person name="Pangilinan J."/>
            <person name="Riley R."/>
            <person name="Labutti K."/>
            <person name="Andreopoulos B."/>
            <person name="Lipzen A."/>
            <person name="Chen C."/>
            <person name="Yanf M."/>
            <person name="Daum C."/>
            <person name="Ng V."/>
            <person name="Clum A."/>
            <person name="Steindorff A."/>
            <person name="Ohm R."/>
            <person name="Martin F."/>
            <person name="Silar P."/>
            <person name="Natvig D."/>
            <person name="Lalanne C."/>
            <person name="Gautier V."/>
            <person name="Ament-Velasquez S.L."/>
            <person name="Kruys A."/>
            <person name="Hutchinson M.I."/>
            <person name="Powell A.J."/>
            <person name="Barry K."/>
            <person name="Miller A.N."/>
            <person name="Grigoriev I.V."/>
            <person name="Debuchy R."/>
            <person name="Gladieux P."/>
            <person name="Thoren M.H."/>
            <person name="Johannesson H."/>
        </authorList>
    </citation>
    <scope>NUCLEOTIDE SEQUENCE</scope>
    <source>
        <strain evidence="10">PSN324</strain>
    </source>
</reference>
<gene>
    <name evidence="10" type="ORF">QBC42DRAFT_103170</name>
</gene>
<dbReference type="AlphaFoldDB" id="A0AAV9I1Z4"/>
<evidence type="ECO:0000256" key="4">
    <source>
        <dbReference type="ARBA" id="ARBA00022833"/>
    </source>
</evidence>
<feature type="compositionally biased region" description="Polar residues" evidence="8">
    <location>
        <begin position="143"/>
        <end position="153"/>
    </location>
</feature>
<sequence length="421" mass="47116">MDLTPPALTRSPSSPPNTYCPSERSSLDYPSPSLVEQQYKISSIYGDQSCAVTPPMDHENSLPPLDSMSQADWNNTVIHHPMSSASTMPNILAAEYDSFSSYSYSHEVYHTHPGSHAHSIHTSTPPPTGSAPRSPAMAPRTSMPYTPATSVPGSMTPRVKMETASEYGGHGMEASQYPSPRSVHTSFPSDNGPYAATSAGYLSDSGSSATWHKPDYHPVEPEQFYPGPPGPQASTFLHDARRQYRVARPRRQRRLTTKDEANFVCEVKGCGKMFSRSYNFKAHMETHDEKREYPFPCQVNDCNKKFVRKTDLQRHHQSVHMKERNHKCDYCSRMFARKDTLRRHMEDGCSKRFDIGTLDLRTDAYDSLHRPMAPMGHMIPPPGGLPPMAIPPLCSTNILGSMPPTMRGREPEHPQMHGWGR</sequence>
<dbReference type="PROSITE" id="PS00028">
    <property type="entry name" value="ZINC_FINGER_C2H2_1"/>
    <property type="match status" value="2"/>
</dbReference>
<dbReference type="PANTHER" id="PTHR23235:SF120">
    <property type="entry name" value="KRUPPEL-LIKE FACTOR 15"/>
    <property type="match status" value="1"/>
</dbReference>
<name>A0AAV9I1Z4_9PEZI</name>
<keyword evidence="4" id="KW-0862">Zinc</keyword>
<feature type="compositionally biased region" description="Polar residues" evidence="8">
    <location>
        <begin position="10"/>
        <end position="24"/>
    </location>
</feature>
<evidence type="ECO:0000256" key="1">
    <source>
        <dbReference type="ARBA" id="ARBA00022723"/>
    </source>
</evidence>
<dbReference type="SMART" id="SM00355">
    <property type="entry name" value="ZnF_C2H2"/>
    <property type="match status" value="3"/>
</dbReference>
<dbReference type="PROSITE" id="PS50157">
    <property type="entry name" value="ZINC_FINGER_C2H2_2"/>
    <property type="match status" value="3"/>
</dbReference>
<organism evidence="10 11">
    <name type="scientific">Cladorrhinum samala</name>
    <dbReference type="NCBI Taxonomy" id="585594"/>
    <lineage>
        <taxon>Eukaryota</taxon>
        <taxon>Fungi</taxon>
        <taxon>Dikarya</taxon>
        <taxon>Ascomycota</taxon>
        <taxon>Pezizomycotina</taxon>
        <taxon>Sordariomycetes</taxon>
        <taxon>Sordariomycetidae</taxon>
        <taxon>Sordariales</taxon>
        <taxon>Podosporaceae</taxon>
        <taxon>Cladorrhinum</taxon>
    </lineage>
</organism>
<dbReference type="GO" id="GO:0008270">
    <property type="term" value="F:zinc ion binding"/>
    <property type="evidence" value="ECO:0007669"/>
    <property type="project" value="UniProtKB-KW"/>
</dbReference>
<dbReference type="EMBL" id="MU864935">
    <property type="protein sequence ID" value="KAK4465976.1"/>
    <property type="molecule type" value="Genomic_DNA"/>
</dbReference>
<proteinExistence type="predicted"/>
<dbReference type="GO" id="GO:0000978">
    <property type="term" value="F:RNA polymerase II cis-regulatory region sequence-specific DNA binding"/>
    <property type="evidence" value="ECO:0007669"/>
    <property type="project" value="TreeGrafter"/>
</dbReference>
<keyword evidence="1" id="KW-0479">Metal-binding</keyword>
<evidence type="ECO:0000256" key="6">
    <source>
        <dbReference type="ARBA" id="ARBA00023163"/>
    </source>
</evidence>
<keyword evidence="5" id="KW-0805">Transcription regulation</keyword>
<reference evidence="10" key="1">
    <citation type="journal article" date="2023" name="Mol. Phylogenet. Evol.">
        <title>Genome-scale phylogeny and comparative genomics of the fungal order Sordariales.</title>
        <authorList>
            <person name="Hensen N."/>
            <person name="Bonometti L."/>
            <person name="Westerberg I."/>
            <person name="Brannstrom I.O."/>
            <person name="Guillou S."/>
            <person name="Cros-Aarteil S."/>
            <person name="Calhoun S."/>
            <person name="Haridas S."/>
            <person name="Kuo A."/>
            <person name="Mondo S."/>
            <person name="Pangilinan J."/>
            <person name="Riley R."/>
            <person name="LaButti K."/>
            <person name="Andreopoulos B."/>
            <person name="Lipzen A."/>
            <person name="Chen C."/>
            <person name="Yan M."/>
            <person name="Daum C."/>
            <person name="Ng V."/>
            <person name="Clum A."/>
            <person name="Steindorff A."/>
            <person name="Ohm R.A."/>
            <person name="Martin F."/>
            <person name="Silar P."/>
            <person name="Natvig D.O."/>
            <person name="Lalanne C."/>
            <person name="Gautier V."/>
            <person name="Ament-Velasquez S.L."/>
            <person name="Kruys A."/>
            <person name="Hutchinson M.I."/>
            <person name="Powell A.J."/>
            <person name="Barry K."/>
            <person name="Miller A.N."/>
            <person name="Grigoriev I.V."/>
            <person name="Debuchy R."/>
            <person name="Gladieux P."/>
            <person name="Hiltunen Thoren M."/>
            <person name="Johannesson H."/>
        </authorList>
    </citation>
    <scope>NUCLEOTIDE SEQUENCE</scope>
    <source>
        <strain evidence="10">PSN324</strain>
    </source>
</reference>